<evidence type="ECO:0000256" key="5">
    <source>
        <dbReference type="ARBA" id="ARBA00022927"/>
    </source>
</evidence>
<comment type="function">
    <text evidence="9">Part of the Sec protein translocase complex. Interacts with the SecYEG preprotein conducting channel. SecDF uses the proton motive force (PMF) to complete protein translocation after the ATP-dependent function of SecA.</text>
</comment>
<dbReference type="RefSeq" id="WP_088570625.1">
    <property type="nucleotide sequence ID" value="NZ_FYEK01000018.1"/>
</dbReference>
<dbReference type="FunFam" id="1.20.1640.10:FF:000004">
    <property type="entry name" value="Protein translocase subunit SecD"/>
    <property type="match status" value="1"/>
</dbReference>
<evidence type="ECO:0000256" key="8">
    <source>
        <dbReference type="ARBA" id="ARBA00023136"/>
    </source>
</evidence>
<feature type="transmembrane region" description="Helical" evidence="9">
    <location>
        <begin position="327"/>
        <end position="347"/>
    </location>
</feature>
<evidence type="ECO:0000259" key="11">
    <source>
        <dbReference type="Pfam" id="PF21760"/>
    </source>
</evidence>
<dbReference type="GO" id="GO:0043952">
    <property type="term" value="P:protein transport by the Sec complex"/>
    <property type="evidence" value="ECO:0007669"/>
    <property type="project" value="UniProtKB-UniRule"/>
</dbReference>
<dbReference type="InterPro" id="IPR048631">
    <property type="entry name" value="SecD_1st"/>
</dbReference>
<comment type="subunit">
    <text evidence="9">Forms a complex with SecF. Part of the essential Sec protein translocation apparatus which comprises SecA, SecYEG and auxiliary proteins SecDF. Other proteins may also be involved.</text>
</comment>
<dbReference type="PANTHER" id="PTHR30081">
    <property type="entry name" value="PROTEIN-EXPORT MEMBRANE PROTEIN SEC"/>
    <property type="match status" value="1"/>
</dbReference>
<dbReference type="NCBIfam" id="TIGR00916">
    <property type="entry name" value="2A0604s01"/>
    <property type="match status" value="1"/>
</dbReference>
<evidence type="ECO:0000259" key="10">
    <source>
        <dbReference type="Pfam" id="PF02355"/>
    </source>
</evidence>
<protein>
    <recommendedName>
        <fullName evidence="9">Protein translocase subunit SecD</fullName>
    </recommendedName>
</protein>
<sequence length="472" mass="51124">MRNRNLWLALIGLLAVLALWVDFTETRIEIGFLGLQREIRTVLGLDLQGGIQILLEADVPPNQPVDRGNLEDTRRIIENRVNALGVSEPVVQIAGTRRIVVELPGVTNLEQAVNTIKQTGLLEFVDAGATPIPEGTTIRTSLDLPITGTAPVTATPSLAPTPSLTGTAEVTGTAPLSPTEPVYRTIMTGRNLRSARPQLDEFRQPEVAFTLDAEGTRLFAEYTSRNVGRYLCIVLDKKVISCPVIQEPITQGQGVIRMGSGSTLADAEALAVTLRYGALPVPLKIVDTRNIGPTLGQESIRRSLIAGIIGFSTVALFMILYYRVPGVLAVLALSLYTALVFAIFKLLPVTLTLPGIAGFVLSIGMAVDANILIFERLKEELRAGRDLSMAIDYGFERAWPSIRDSNISTLITCAILYIFGLNFGASMVRGFALTLAIGVAASLFTGIWVTRAFLHALLDRLRPGVHRGWFGL</sequence>
<keyword evidence="3 9" id="KW-1003">Cell membrane</keyword>
<dbReference type="Gene3D" id="1.20.1640.10">
    <property type="entry name" value="Multidrug efflux transporter AcrB transmembrane domain"/>
    <property type="match status" value="1"/>
</dbReference>
<evidence type="ECO:0000256" key="1">
    <source>
        <dbReference type="ARBA" id="ARBA00004651"/>
    </source>
</evidence>
<name>A0A212QQP5_9CHLR</name>
<keyword evidence="6 9" id="KW-1133">Transmembrane helix</keyword>
<accession>A0A212QQP5</accession>
<dbReference type="InterPro" id="IPR048634">
    <property type="entry name" value="SecD_SecF_C"/>
</dbReference>
<comment type="caution">
    <text evidence="9">Lacks conserved residue(s) required for the propagation of feature annotation.</text>
</comment>
<proteinExistence type="inferred from homology"/>
<evidence type="ECO:0000256" key="7">
    <source>
        <dbReference type="ARBA" id="ARBA00023010"/>
    </source>
</evidence>
<dbReference type="FunCoup" id="A0A212QQP5">
    <property type="interactions" value="127"/>
</dbReference>
<comment type="similarity">
    <text evidence="9">Belongs to the SecD/SecF family. SecD subfamily.</text>
</comment>
<dbReference type="PANTHER" id="PTHR30081:SF1">
    <property type="entry name" value="PROTEIN TRANSLOCASE SUBUNIT SECD"/>
    <property type="match status" value="1"/>
</dbReference>
<dbReference type="NCBIfam" id="TIGR01129">
    <property type="entry name" value="secD"/>
    <property type="match status" value="1"/>
</dbReference>
<dbReference type="AlphaFoldDB" id="A0A212QQP5"/>
<keyword evidence="8 9" id="KW-0472">Membrane</keyword>
<feature type="transmembrane region" description="Helical" evidence="9">
    <location>
        <begin position="431"/>
        <end position="454"/>
    </location>
</feature>
<dbReference type="GO" id="GO:0065002">
    <property type="term" value="P:intracellular protein transmembrane transport"/>
    <property type="evidence" value="ECO:0007669"/>
    <property type="project" value="UniProtKB-UniRule"/>
</dbReference>
<evidence type="ECO:0000259" key="12">
    <source>
        <dbReference type="Pfam" id="PF22599"/>
    </source>
</evidence>
<dbReference type="GO" id="GO:0005886">
    <property type="term" value="C:plasma membrane"/>
    <property type="evidence" value="ECO:0007669"/>
    <property type="project" value="UniProtKB-SubCell"/>
</dbReference>
<reference evidence="14" key="1">
    <citation type="submission" date="2017-06" db="EMBL/GenBank/DDBJ databases">
        <authorList>
            <person name="Varghese N."/>
            <person name="Submissions S."/>
        </authorList>
    </citation>
    <scope>NUCLEOTIDE SEQUENCE [LARGE SCALE GENOMIC DNA]</scope>
    <source>
        <strain evidence="14">JAD2</strain>
    </source>
</reference>
<organism evidence="13 14">
    <name type="scientific">Thermoflexus hugenholtzii JAD2</name>
    <dbReference type="NCBI Taxonomy" id="877466"/>
    <lineage>
        <taxon>Bacteria</taxon>
        <taxon>Bacillati</taxon>
        <taxon>Chloroflexota</taxon>
        <taxon>Thermoflexia</taxon>
        <taxon>Thermoflexales</taxon>
        <taxon>Thermoflexaceae</taxon>
        <taxon>Thermoflexus</taxon>
    </lineage>
</organism>
<feature type="transmembrane region" description="Helical" evidence="9">
    <location>
        <begin position="407"/>
        <end position="425"/>
    </location>
</feature>
<gene>
    <name evidence="9" type="primary">secD</name>
    <name evidence="13" type="ORF">SAMN02746019_00004400</name>
</gene>
<keyword evidence="7 9" id="KW-0811">Translocation</keyword>
<evidence type="ECO:0000256" key="3">
    <source>
        <dbReference type="ARBA" id="ARBA00022475"/>
    </source>
</evidence>
<feature type="transmembrane region" description="Helical" evidence="9">
    <location>
        <begin position="304"/>
        <end position="322"/>
    </location>
</feature>
<keyword evidence="14" id="KW-1185">Reference proteome</keyword>
<dbReference type="InterPro" id="IPR055344">
    <property type="entry name" value="SecD_SecF_C_bact"/>
</dbReference>
<dbReference type="Gene3D" id="3.30.70.3220">
    <property type="match status" value="1"/>
</dbReference>
<keyword evidence="2 9" id="KW-0813">Transport</keyword>
<dbReference type="Gene3D" id="3.30.1360.200">
    <property type="match status" value="1"/>
</dbReference>
<dbReference type="SUPFAM" id="SSF82866">
    <property type="entry name" value="Multidrug efflux transporter AcrB transmembrane domain"/>
    <property type="match status" value="1"/>
</dbReference>
<dbReference type="Pfam" id="PF21760">
    <property type="entry name" value="SecD_1st"/>
    <property type="match status" value="1"/>
</dbReference>
<evidence type="ECO:0000256" key="2">
    <source>
        <dbReference type="ARBA" id="ARBA00022448"/>
    </source>
</evidence>
<dbReference type="OrthoDB" id="9805019at2"/>
<comment type="subcellular location">
    <subcellularLocation>
        <location evidence="1 9">Cell membrane</location>
        <topology evidence="1 9">Multi-pass membrane protein</topology>
    </subcellularLocation>
</comment>
<evidence type="ECO:0000256" key="6">
    <source>
        <dbReference type="ARBA" id="ARBA00022989"/>
    </source>
</evidence>
<dbReference type="GO" id="GO:0015450">
    <property type="term" value="F:protein-transporting ATPase activity"/>
    <property type="evidence" value="ECO:0007669"/>
    <property type="project" value="InterPro"/>
</dbReference>
<dbReference type="EMBL" id="FYEK01000018">
    <property type="protein sequence ID" value="SNB61811.1"/>
    <property type="molecule type" value="Genomic_DNA"/>
</dbReference>
<keyword evidence="4 9" id="KW-0812">Transmembrane</keyword>
<evidence type="ECO:0000256" key="9">
    <source>
        <dbReference type="HAMAP-Rule" id="MF_01463"/>
    </source>
</evidence>
<dbReference type="Pfam" id="PF02355">
    <property type="entry name" value="SecD_SecF_C"/>
    <property type="match status" value="1"/>
</dbReference>
<dbReference type="Proteomes" id="UP000197025">
    <property type="component" value="Unassembled WGS sequence"/>
</dbReference>
<dbReference type="InParanoid" id="A0A212QQP5"/>
<feature type="transmembrane region" description="Helical" evidence="9">
    <location>
        <begin position="353"/>
        <end position="374"/>
    </location>
</feature>
<evidence type="ECO:0000256" key="4">
    <source>
        <dbReference type="ARBA" id="ARBA00022692"/>
    </source>
</evidence>
<evidence type="ECO:0000313" key="14">
    <source>
        <dbReference type="Proteomes" id="UP000197025"/>
    </source>
</evidence>
<dbReference type="GO" id="GO:0006605">
    <property type="term" value="P:protein targeting"/>
    <property type="evidence" value="ECO:0007669"/>
    <property type="project" value="UniProtKB-UniRule"/>
</dbReference>
<feature type="domain" description="Protein translocase subunit SecDF P1" evidence="11">
    <location>
        <begin position="71"/>
        <end position="126"/>
    </location>
</feature>
<dbReference type="HAMAP" id="MF_01463_B">
    <property type="entry name" value="SecD_B"/>
    <property type="match status" value="1"/>
</dbReference>
<dbReference type="InterPro" id="IPR022813">
    <property type="entry name" value="SecD/SecF_arch_bac"/>
</dbReference>
<keyword evidence="5 9" id="KW-0653">Protein transport</keyword>
<dbReference type="Pfam" id="PF22599">
    <property type="entry name" value="SecDF_P1_head"/>
    <property type="match status" value="1"/>
</dbReference>
<feature type="domain" description="SecDF P1 head subdomain" evidence="12">
    <location>
        <begin position="184"/>
        <end position="281"/>
    </location>
</feature>
<dbReference type="InterPro" id="IPR054384">
    <property type="entry name" value="SecDF_P1_head"/>
</dbReference>
<feature type="domain" description="Protein export membrane protein SecD/SecF C-terminal" evidence="10">
    <location>
        <begin position="284"/>
        <end position="457"/>
    </location>
</feature>
<dbReference type="InterPro" id="IPR005791">
    <property type="entry name" value="SecD"/>
</dbReference>
<evidence type="ECO:0000313" key="13">
    <source>
        <dbReference type="EMBL" id="SNB61811.1"/>
    </source>
</evidence>